<keyword evidence="1" id="KW-0614">Plasmid</keyword>
<sequence length="132" mass="15000">MIGTWSGDWANCRYPGSQLLRKPPTTDPPSRCRACSAKCLERGFWQIKVALSAISSHRKKPMSIEREELDGFEVAYSVQVDNSRMLELLVDEIETGDCFWQITNSCGQILDRSDRYEDQAHCLRDGLNKSLA</sequence>
<protein>
    <submittedName>
        <fullName evidence="1">Uncharacterized protein</fullName>
    </submittedName>
</protein>
<geneLocation type="plasmid" evidence="1">
    <name>pJB37</name>
</geneLocation>
<organism evidence="1">
    <name type="scientific">Pseudomonas aeruginosa</name>
    <dbReference type="NCBI Taxonomy" id="287"/>
    <lineage>
        <taxon>Bacteria</taxon>
        <taxon>Pseudomonadati</taxon>
        <taxon>Pseudomonadota</taxon>
        <taxon>Gammaproteobacteria</taxon>
        <taxon>Pseudomonadales</taxon>
        <taxon>Pseudomonadaceae</taxon>
        <taxon>Pseudomonas</taxon>
    </lineage>
</organism>
<dbReference type="AlphaFoldDB" id="A0A1V0M662"/>
<reference evidence="1" key="1">
    <citation type="submission" date="2017-01" db="EMBL/GenBank/DDBJ databases">
        <title>Complete nucleotide sequence of an IncP-2 blaVIM-2-harboring megaplasmid from Pseudomonas aeruginosa.</title>
        <authorList>
            <person name="Botelho J."/>
            <person name="Grosso F."/>
            <person name="Mabrouk A."/>
            <person name="Peixe L."/>
        </authorList>
    </citation>
    <scope>NUCLEOTIDE SEQUENCE</scope>
    <source>
        <strain evidence="1">FFUP_PS_37</strain>
        <plasmid evidence="1">pJB37</plasmid>
    </source>
</reference>
<name>A0A1V0M662_PSEAI</name>
<proteinExistence type="predicted"/>
<evidence type="ECO:0000313" key="1">
    <source>
        <dbReference type="EMBL" id="ARD70388.1"/>
    </source>
</evidence>
<dbReference type="EMBL" id="KY494864">
    <property type="protein sequence ID" value="ARD70388.1"/>
    <property type="molecule type" value="Genomic_DNA"/>
</dbReference>
<accession>A0A1V0M662</accession>